<dbReference type="InterPro" id="IPR019286">
    <property type="entry name" value="DUF2339_TM"/>
</dbReference>
<feature type="transmembrane region" description="Helical" evidence="2">
    <location>
        <begin position="443"/>
        <end position="460"/>
    </location>
</feature>
<feature type="transmembrane region" description="Helical" evidence="2">
    <location>
        <begin position="818"/>
        <end position="838"/>
    </location>
</feature>
<evidence type="ECO:0000256" key="2">
    <source>
        <dbReference type="SAM" id="Phobius"/>
    </source>
</evidence>
<feature type="transmembrane region" description="Helical" evidence="2">
    <location>
        <begin position="792"/>
        <end position="812"/>
    </location>
</feature>
<keyword evidence="2" id="KW-0472">Membrane</keyword>
<keyword evidence="4" id="KW-1185">Reference proteome</keyword>
<feature type="transmembrane region" description="Helical" evidence="2">
    <location>
        <begin position="876"/>
        <end position="893"/>
    </location>
</feature>
<feature type="transmembrane region" description="Helical" evidence="2">
    <location>
        <begin position="763"/>
        <end position="780"/>
    </location>
</feature>
<dbReference type="Pfam" id="PF10101">
    <property type="entry name" value="DUF2339"/>
    <property type="match status" value="1"/>
</dbReference>
<keyword evidence="2" id="KW-1133">Transmembrane helix</keyword>
<dbReference type="PANTHER" id="PTHR38434:SF1">
    <property type="entry name" value="BLL2549 PROTEIN"/>
    <property type="match status" value="1"/>
</dbReference>
<feature type="transmembrane region" description="Helical" evidence="2">
    <location>
        <begin position="850"/>
        <end position="870"/>
    </location>
</feature>
<feature type="transmembrane region" description="Helical" evidence="2">
    <location>
        <begin position="334"/>
        <end position="355"/>
    </location>
</feature>
<gene>
    <name evidence="3" type="ORF">WKV53_23720</name>
</gene>
<keyword evidence="2" id="KW-0812">Transmembrane</keyword>
<feature type="transmembrane region" description="Helical" evidence="2">
    <location>
        <begin position="392"/>
        <end position="412"/>
    </location>
</feature>
<feature type="compositionally biased region" description="Low complexity" evidence="1">
    <location>
        <begin position="48"/>
        <end position="57"/>
    </location>
</feature>
<feature type="transmembrane region" description="Helical" evidence="2">
    <location>
        <begin position="493"/>
        <end position="510"/>
    </location>
</feature>
<feature type="transmembrane region" description="Helical" evidence="2">
    <location>
        <begin position="236"/>
        <end position="254"/>
    </location>
</feature>
<feature type="transmembrane region" description="Helical" evidence="2">
    <location>
        <begin position="531"/>
        <end position="550"/>
    </location>
</feature>
<feature type="transmembrane region" description="Helical" evidence="2">
    <location>
        <begin position="469"/>
        <end position="487"/>
    </location>
</feature>
<feature type="transmembrane region" description="Helical" evidence="2">
    <location>
        <begin position="925"/>
        <end position="944"/>
    </location>
</feature>
<dbReference type="Proteomes" id="UP001371305">
    <property type="component" value="Unassembled WGS sequence"/>
</dbReference>
<reference evidence="3 4" key="1">
    <citation type="submission" date="2024-04" db="EMBL/GenBank/DDBJ databases">
        <title>Luteolibacter sp. isolated from soil.</title>
        <authorList>
            <person name="An J."/>
        </authorList>
    </citation>
    <scope>NUCLEOTIDE SEQUENCE [LARGE SCALE GENOMIC DNA]</scope>
    <source>
        <strain evidence="3 4">Y139</strain>
    </source>
</reference>
<evidence type="ECO:0000313" key="3">
    <source>
        <dbReference type="EMBL" id="MEK7953544.1"/>
    </source>
</evidence>
<feature type="transmembrane region" description="Helical" evidence="2">
    <location>
        <begin position="556"/>
        <end position="574"/>
    </location>
</feature>
<feature type="transmembrane region" description="Helical" evidence="2">
    <location>
        <begin position="718"/>
        <end position="743"/>
    </location>
</feature>
<sequence>MTDKETESYRRELQRLNERVDALARGRAAEMIEIRRSIHALEQRLTPQAAPAFVQPEAPEEAPPMLPPTVAEEVPEPPAKWESIAPALAAAKAAAAAVTAKAPASSPPPREWESIAPQAPLPSPLPLPPPAEKGSFELRFGRIWLVRLGIALLVTGLVLLGNFAYKNWIRDLPAGVRLAALYLGSFLISGSGVYLGAKETMRRFGDVLLAGGLAFFYWCTFAAHHVPRLQVIESPVTAGVLLLGAAGAIVGVSLRRDSRVTATMGLLLASYSTILQPLGWLSATSNVVLAVAGTSFLLRPGWALPGMASMAGTYIAFFWWQIAGGSGGRPDDPSALWFLPPVWAVFALPSVIGVSRHFGGLSERARSIFASVNNIAFFLLFSALWMEQHRTWEGYWVVPGVFGAVLLAMGVAGRSRDDVAGGVHVAQGLAALTLAMAIKLDGFQLALGFAMQTLALSFAFRRFAGKSELAFALVAGLSTLFVSLGQAGPSSDIPLWSHALVAALLVAAAFPLRDGCDRWVAKRDLAQAARAITSIVFIAGGLLTMLFCMHHLAAPWRAPACGVVALGWSAFTLLRDPQRRLLEAGWAALVFGIASLPMLYPGDIDLPWWPPVMVALLGLAGHRLWLDRDRAPLQADIAKVPEVFLWLTALTVTVAISKEVKTLPFTETYELVALASAAVGMVAVGRFLIISPVLQIAAVLLLPLALQIQTRLTGDSGVLLFIPVIAALGVIPLARPTAVAVILARFAAGFSWLIAWNKLAPDAWGEVMAASAVALAIVSMRRGKITLPESWAFLATATAELLAHTCVLYRWVPMNPAPFPYGAITVASCFALPLLALAGDAFHRSIRHGLLLAASALLALWSSQAVIWHFDWKPVAILWTVLGFGLVSVGLWQKLSALRHAGFALLAVALVKLFAVDVWDFGTFIRIAAFLALGVALVVLGFFYNRFADALKKLFEADEA</sequence>
<feature type="transmembrane region" description="Helical" evidence="2">
    <location>
        <begin position="204"/>
        <end position="224"/>
    </location>
</feature>
<feature type="transmembrane region" description="Helical" evidence="2">
    <location>
        <begin position="144"/>
        <end position="165"/>
    </location>
</feature>
<feature type="transmembrane region" description="Helical" evidence="2">
    <location>
        <begin position="367"/>
        <end position="386"/>
    </location>
</feature>
<evidence type="ECO:0000313" key="4">
    <source>
        <dbReference type="Proteomes" id="UP001371305"/>
    </source>
</evidence>
<name>A0ABU9B0J4_9BACT</name>
<feature type="transmembrane region" description="Helical" evidence="2">
    <location>
        <begin position="177"/>
        <end position="197"/>
    </location>
</feature>
<comment type="caution">
    <text evidence="3">The sequence shown here is derived from an EMBL/GenBank/DDBJ whole genome shotgun (WGS) entry which is preliminary data.</text>
</comment>
<organism evidence="3 4">
    <name type="scientific">Luteolibacter soli</name>
    <dbReference type="NCBI Taxonomy" id="3135280"/>
    <lineage>
        <taxon>Bacteria</taxon>
        <taxon>Pseudomonadati</taxon>
        <taxon>Verrucomicrobiota</taxon>
        <taxon>Verrucomicrobiia</taxon>
        <taxon>Verrucomicrobiales</taxon>
        <taxon>Verrucomicrobiaceae</taxon>
        <taxon>Luteolibacter</taxon>
    </lineage>
</organism>
<feature type="region of interest" description="Disordered" evidence="1">
    <location>
        <begin position="100"/>
        <end position="119"/>
    </location>
</feature>
<dbReference type="RefSeq" id="WP_341407310.1">
    <property type="nucleotide sequence ID" value="NZ_JBBUKT010000012.1"/>
</dbReference>
<feature type="transmembrane region" description="Helical" evidence="2">
    <location>
        <begin position="302"/>
        <end position="322"/>
    </location>
</feature>
<feature type="transmembrane region" description="Helical" evidence="2">
    <location>
        <begin position="581"/>
        <end position="600"/>
    </location>
</feature>
<dbReference type="PANTHER" id="PTHR38434">
    <property type="entry name" value="BLL2549 PROTEIN"/>
    <property type="match status" value="1"/>
</dbReference>
<feature type="transmembrane region" description="Helical" evidence="2">
    <location>
        <begin position="419"/>
        <end position="437"/>
    </location>
</feature>
<evidence type="ECO:0000256" key="1">
    <source>
        <dbReference type="SAM" id="MobiDB-lite"/>
    </source>
</evidence>
<dbReference type="EMBL" id="JBBUKT010000012">
    <property type="protein sequence ID" value="MEK7953544.1"/>
    <property type="molecule type" value="Genomic_DNA"/>
</dbReference>
<feature type="transmembrane region" description="Helical" evidence="2">
    <location>
        <begin position="677"/>
        <end position="706"/>
    </location>
</feature>
<protein>
    <submittedName>
        <fullName evidence="3">DUF2339 domain-containing protein</fullName>
    </submittedName>
</protein>
<feature type="transmembrane region" description="Helical" evidence="2">
    <location>
        <begin position="900"/>
        <end position="919"/>
    </location>
</feature>
<proteinExistence type="predicted"/>
<feature type="region of interest" description="Disordered" evidence="1">
    <location>
        <begin position="48"/>
        <end position="77"/>
    </location>
</feature>
<accession>A0ABU9B0J4</accession>